<dbReference type="PROSITE" id="PS51257">
    <property type="entry name" value="PROKAR_LIPOPROTEIN"/>
    <property type="match status" value="1"/>
</dbReference>
<protein>
    <submittedName>
        <fullName evidence="2">Uncharacterized protein</fullName>
    </submittedName>
</protein>
<accession>A0A7Y4M3W0</accession>
<feature type="region of interest" description="Disordered" evidence="1">
    <location>
        <begin position="39"/>
        <end position="81"/>
    </location>
</feature>
<feature type="compositionally biased region" description="Low complexity" evidence="1">
    <location>
        <begin position="62"/>
        <end position="81"/>
    </location>
</feature>
<dbReference type="EMBL" id="JAAVLW010000007">
    <property type="protein sequence ID" value="NOJ49198.1"/>
    <property type="molecule type" value="Genomic_DNA"/>
</dbReference>
<evidence type="ECO:0000313" key="3">
    <source>
        <dbReference type="Proteomes" id="UP000528734"/>
    </source>
</evidence>
<evidence type="ECO:0000256" key="1">
    <source>
        <dbReference type="SAM" id="MobiDB-lite"/>
    </source>
</evidence>
<dbReference type="Proteomes" id="UP000528734">
    <property type="component" value="Unassembled WGS sequence"/>
</dbReference>
<keyword evidence="3" id="KW-1185">Reference proteome</keyword>
<evidence type="ECO:0000313" key="2">
    <source>
        <dbReference type="EMBL" id="NOJ49198.1"/>
    </source>
</evidence>
<sequence length="198" mass="20827">MRTAGWSFGKPEARLAVLPAIAVAGCAMWLMLPQASDAESHSAATPPEVGRVTQDAPRTDDTAATLSSPATSAASTHANQAATTAAAPLEIAPPETVAPAGSPLDGLKIVSQSWRRGGLGSKALVTFTLRNANDYAVRDIEIACTFTRRDGSHLTARRRIIPDTVNMKSRKRYAGMLIGFVNVNANKAKCSLVTASRI</sequence>
<organism evidence="2 3">
    <name type="scientific">Bradyrhizobium archetypum</name>
    <dbReference type="NCBI Taxonomy" id="2721160"/>
    <lineage>
        <taxon>Bacteria</taxon>
        <taxon>Pseudomonadati</taxon>
        <taxon>Pseudomonadota</taxon>
        <taxon>Alphaproteobacteria</taxon>
        <taxon>Hyphomicrobiales</taxon>
        <taxon>Nitrobacteraceae</taxon>
        <taxon>Bradyrhizobium</taxon>
    </lineage>
</organism>
<comment type="caution">
    <text evidence="2">The sequence shown here is derived from an EMBL/GenBank/DDBJ whole genome shotgun (WGS) entry which is preliminary data.</text>
</comment>
<proteinExistence type="predicted"/>
<reference evidence="2 3" key="1">
    <citation type="submission" date="2020-03" db="EMBL/GenBank/DDBJ databases">
        <title>Bradyrhizobium diversity isolated from nodules of Muelleranthus trifoliolatus.</title>
        <authorList>
            <person name="Klepa M."/>
            <person name="Helene L."/>
            <person name="Hungria M."/>
        </authorList>
    </citation>
    <scope>NUCLEOTIDE SEQUENCE [LARGE SCALE GENOMIC DNA]</scope>
    <source>
        <strain evidence="2 3">WSM 1744</strain>
    </source>
</reference>
<dbReference type="AlphaFoldDB" id="A0A7Y4M3W0"/>
<name>A0A7Y4M3W0_9BRAD</name>
<gene>
    <name evidence="2" type="ORF">HCN50_23590</name>
</gene>